<dbReference type="GO" id="GO:0008775">
    <property type="term" value="F:acetate CoA-transferase activity"/>
    <property type="evidence" value="ECO:0007669"/>
    <property type="project" value="InterPro"/>
</dbReference>
<keyword evidence="3" id="KW-1185">Reference proteome</keyword>
<dbReference type="eggNOG" id="COG0427">
    <property type="taxonomic scope" value="Bacteria"/>
</dbReference>
<dbReference type="InterPro" id="IPR038460">
    <property type="entry name" value="AcetylCoA_hyd_C_sf"/>
</dbReference>
<evidence type="ECO:0000259" key="1">
    <source>
        <dbReference type="Pfam" id="PF13336"/>
    </source>
</evidence>
<dbReference type="GO" id="GO:0016787">
    <property type="term" value="F:hydrolase activity"/>
    <property type="evidence" value="ECO:0007669"/>
    <property type="project" value="UniProtKB-KW"/>
</dbReference>
<dbReference type="STRING" id="716928.GCA_000261485_03135"/>
<keyword evidence="2" id="KW-0378">Hydrolase</keyword>
<dbReference type="InterPro" id="IPR046433">
    <property type="entry name" value="ActCoA_hydro"/>
</dbReference>
<dbReference type="Gene3D" id="3.40.1080.20">
    <property type="entry name" value="Acetyl-CoA hydrolase/transferase C-terminal domain"/>
    <property type="match status" value="1"/>
</dbReference>
<evidence type="ECO:0000313" key="2">
    <source>
        <dbReference type="EMBL" id="ASY65654.1"/>
    </source>
</evidence>
<protein>
    <submittedName>
        <fullName evidence="2">Acetyl-CoA hydrolase</fullName>
    </submittedName>
</protein>
<dbReference type="PANTHER" id="PTHR21432">
    <property type="entry name" value="ACETYL-COA HYDROLASE-RELATED"/>
    <property type="match status" value="1"/>
</dbReference>
<organism evidence="2 3">
    <name type="scientific">Sinorhizobium sojae CCBAU 05684</name>
    <dbReference type="NCBI Taxonomy" id="716928"/>
    <lineage>
        <taxon>Bacteria</taxon>
        <taxon>Pseudomonadati</taxon>
        <taxon>Pseudomonadota</taxon>
        <taxon>Alphaproteobacteria</taxon>
        <taxon>Hyphomicrobiales</taxon>
        <taxon>Rhizobiaceae</taxon>
        <taxon>Sinorhizobium/Ensifer group</taxon>
        <taxon>Sinorhizobium</taxon>
    </lineage>
</organism>
<keyword evidence="2" id="KW-0614">Plasmid</keyword>
<dbReference type="AlphaFoldDB" id="A0A249PIY4"/>
<sequence length="626" mass="68887">MSGKPEQHQRAESIAERIIERLDGHIVLGLPLGLGKANLVANALFERAVKDRAIDVEIFTALTLEKPSWSSDMERRFIEPLLERLYAGSPDLAYAKALRDGKLPENVRVSEFFFVAGRWLGAEVAQQNYISANYTHVGRYLIDRGINAIAQLVAKRGDAGDAEYSLSCNADITLDILPKMKARREPFLLVGEVSSQLPFMPGEAVLPAGEFDLILDGPDRDRPLFVVPREPVSLADHAIGIHAASLVKDGGTMQIGIGSLGDALTAGLILRQRRPELFADALHRLSPNGAAKRETGAFETGLYAASEMFVDGFMDLYRAGILKRRASDGAILHSGFFVGGTAFHRFLRDLSEEERALFQMRGISFVNEIYGDAEQKRADRTNARFVNNAMMVTLMGATVSDALADGRVVSGVGGQYNFAAQAFALEGGRSIITLKAIRRSRGRRESRLVWSYGHTTLPRHLRDMVVTEYGVADLRGKSDRDCIAAMLAITDSAFQDELLGMAKSAGKIEKDFTIPPACRHNTPARIADALLPLRKQGWCAPFPFDTEFSEEEQHLVPALRHLKQTIASKRLLAHAVLASLTEGQPDRAEFAALERMQLAAPATLREKLYAKLLLWTLRRCPSAASH</sequence>
<feature type="domain" description="Acetyl-CoA hydrolase/transferase C-terminal" evidence="1">
    <location>
        <begin position="353"/>
        <end position="499"/>
    </location>
</feature>
<dbReference type="EMBL" id="CP023068">
    <property type="protein sequence ID" value="ASY65654.1"/>
    <property type="molecule type" value="Genomic_DNA"/>
</dbReference>
<dbReference type="RefSeq" id="WP_050980046.1">
    <property type="nucleotide sequence ID" value="NZ_AJQT01000061.1"/>
</dbReference>
<dbReference type="Gene3D" id="3.40.1080.10">
    <property type="entry name" value="Glutaconate Coenzyme A-transferase"/>
    <property type="match status" value="1"/>
</dbReference>
<accession>A0A249PIY4</accession>
<dbReference type="SUPFAM" id="SSF100950">
    <property type="entry name" value="NagB/RpiA/CoA transferase-like"/>
    <property type="match status" value="1"/>
</dbReference>
<name>A0A249PIY4_9HYPH</name>
<dbReference type="OrthoDB" id="9801795at2"/>
<dbReference type="Pfam" id="PF13336">
    <property type="entry name" value="AcetylCoA_hyd_C"/>
    <property type="match status" value="1"/>
</dbReference>
<geneLocation type="plasmid" evidence="3">
    <name>psj05684b</name>
</geneLocation>
<dbReference type="KEGG" id="esj:SJ05684_b46720"/>
<dbReference type="InterPro" id="IPR037171">
    <property type="entry name" value="NagB/RpiA_transferase-like"/>
</dbReference>
<dbReference type="PANTHER" id="PTHR21432:SF20">
    <property type="entry name" value="ACETYL-COA HYDROLASE"/>
    <property type="match status" value="1"/>
</dbReference>
<evidence type="ECO:0000313" key="3">
    <source>
        <dbReference type="Proteomes" id="UP000217211"/>
    </source>
</evidence>
<gene>
    <name evidence="2" type="ORF">SJ05684_b46720</name>
</gene>
<dbReference type="Proteomes" id="UP000217211">
    <property type="component" value="Plasmid pSJ05684b"/>
</dbReference>
<dbReference type="InterPro" id="IPR026888">
    <property type="entry name" value="AcetylCoA_hyd_C"/>
</dbReference>
<dbReference type="Gene3D" id="3.30.750.70">
    <property type="entry name" value="4-hydroxybutyrate coenzyme like domains"/>
    <property type="match status" value="1"/>
</dbReference>
<proteinExistence type="predicted"/>
<dbReference type="GO" id="GO:0006083">
    <property type="term" value="P:acetate metabolic process"/>
    <property type="evidence" value="ECO:0007669"/>
    <property type="project" value="InterPro"/>
</dbReference>
<reference evidence="2 3" key="1">
    <citation type="submission" date="2017-08" db="EMBL/GenBank/DDBJ databases">
        <title>Multipartite genome sequences of Sinorhizobium species nodulating soybeans.</title>
        <authorList>
            <person name="Tian C.F."/>
        </authorList>
    </citation>
    <scope>NUCLEOTIDE SEQUENCE [LARGE SCALE GENOMIC DNA]</scope>
    <source>
        <strain evidence="2 3">CCBAU 05684</strain>
        <plasmid evidence="3">psj05684b</plasmid>
    </source>
</reference>